<sequence length="108" mass="12373">MKHILGAEDQGHDQDLDRLPILDVMAVAYMLKAVIGASQSLQRLNTLLNLEVQMPQVSRKLQGSLRLHLPYELTYLTGRETRLLIFANIHWAIFSLLELFVTVRVFKS</sequence>
<evidence type="ECO:0000313" key="2">
    <source>
        <dbReference type="EMBL" id="JAD77733.1"/>
    </source>
</evidence>
<keyword evidence="1" id="KW-1133">Transmembrane helix</keyword>
<reference evidence="2" key="2">
    <citation type="journal article" date="2015" name="Data Brief">
        <title>Shoot transcriptome of the giant reed, Arundo donax.</title>
        <authorList>
            <person name="Barrero R.A."/>
            <person name="Guerrero F.D."/>
            <person name="Moolhuijzen P."/>
            <person name="Goolsby J.A."/>
            <person name="Tidwell J."/>
            <person name="Bellgard S.E."/>
            <person name="Bellgard M.I."/>
        </authorList>
    </citation>
    <scope>NUCLEOTIDE SEQUENCE</scope>
    <source>
        <tissue evidence="2">Shoot tissue taken approximately 20 cm above the soil surface</tissue>
    </source>
</reference>
<dbReference type="EMBL" id="GBRH01220162">
    <property type="protein sequence ID" value="JAD77733.1"/>
    <property type="molecule type" value="Transcribed_RNA"/>
</dbReference>
<protein>
    <submittedName>
        <fullName evidence="2">Splicing factor, arginine/serine-rich, putative</fullName>
    </submittedName>
</protein>
<dbReference type="AlphaFoldDB" id="A0A0A9CTH1"/>
<proteinExistence type="predicted"/>
<evidence type="ECO:0000256" key="1">
    <source>
        <dbReference type="SAM" id="Phobius"/>
    </source>
</evidence>
<organism evidence="2">
    <name type="scientific">Arundo donax</name>
    <name type="common">Giant reed</name>
    <name type="synonym">Donax arundinaceus</name>
    <dbReference type="NCBI Taxonomy" id="35708"/>
    <lineage>
        <taxon>Eukaryota</taxon>
        <taxon>Viridiplantae</taxon>
        <taxon>Streptophyta</taxon>
        <taxon>Embryophyta</taxon>
        <taxon>Tracheophyta</taxon>
        <taxon>Spermatophyta</taxon>
        <taxon>Magnoliopsida</taxon>
        <taxon>Liliopsida</taxon>
        <taxon>Poales</taxon>
        <taxon>Poaceae</taxon>
        <taxon>PACMAD clade</taxon>
        <taxon>Arundinoideae</taxon>
        <taxon>Arundineae</taxon>
        <taxon>Arundo</taxon>
    </lineage>
</organism>
<reference evidence="2" key="1">
    <citation type="submission" date="2014-09" db="EMBL/GenBank/DDBJ databases">
        <authorList>
            <person name="Magalhaes I.L.F."/>
            <person name="Oliveira U."/>
            <person name="Santos F.R."/>
            <person name="Vidigal T.H.D.A."/>
            <person name="Brescovit A.D."/>
            <person name="Santos A.J."/>
        </authorList>
    </citation>
    <scope>NUCLEOTIDE SEQUENCE</scope>
    <source>
        <tissue evidence="2">Shoot tissue taken approximately 20 cm above the soil surface</tissue>
    </source>
</reference>
<name>A0A0A9CTH1_ARUDO</name>
<accession>A0A0A9CTH1</accession>
<keyword evidence="1" id="KW-0472">Membrane</keyword>
<feature type="transmembrane region" description="Helical" evidence="1">
    <location>
        <begin position="83"/>
        <end position="106"/>
    </location>
</feature>
<keyword evidence="1" id="KW-0812">Transmembrane</keyword>